<keyword evidence="4" id="KW-1185">Reference proteome</keyword>
<feature type="coiled-coil region" evidence="1">
    <location>
        <begin position="23"/>
        <end position="64"/>
    </location>
</feature>
<dbReference type="EMBL" id="JARBDR010000640">
    <property type="protein sequence ID" value="KAJ8310423.1"/>
    <property type="molecule type" value="Genomic_DNA"/>
</dbReference>
<feature type="compositionally biased region" description="Basic and acidic residues" evidence="2">
    <location>
        <begin position="7"/>
        <end position="22"/>
    </location>
</feature>
<evidence type="ECO:0000256" key="1">
    <source>
        <dbReference type="SAM" id="Coils"/>
    </source>
</evidence>
<protein>
    <submittedName>
        <fullName evidence="3">Uncharacterized protein</fullName>
    </submittedName>
</protein>
<gene>
    <name evidence="3" type="ORF">KUTeg_012288</name>
</gene>
<name>A0ABQ9F497_TEGGR</name>
<proteinExistence type="predicted"/>
<evidence type="ECO:0000256" key="2">
    <source>
        <dbReference type="SAM" id="MobiDB-lite"/>
    </source>
</evidence>
<keyword evidence="1" id="KW-0175">Coiled coil</keyword>
<organism evidence="3 4">
    <name type="scientific">Tegillarca granosa</name>
    <name type="common">Malaysian cockle</name>
    <name type="synonym">Anadara granosa</name>
    <dbReference type="NCBI Taxonomy" id="220873"/>
    <lineage>
        <taxon>Eukaryota</taxon>
        <taxon>Metazoa</taxon>
        <taxon>Spiralia</taxon>
        <taxon>Lophotrochozoa</taxon>
        <taxon>Mollusca</taxon>
        <taxon>Bivalvia</taxon>
        <taxon>Autobranchia</taxon>
        <taxon>Pteriomorphia</taxon>
        <taxon>Arcoida</taxon>
        <taxon>Arcoidea</taxon>
        <taxon>Arcidae</taxon>
        <taxon>Tegillarca</taxon>
    </lineage>
</organism>
<evidence type="ECO:0000313" key="4">
    <source>
        <dbReference type="Proteomes" id="UP001217089"/>
    </source>
</evidence>
<dbReference type="Proteomes" id="UP001217089">
    <property type="component" value="Unassembled WGS sequence"/>
</dbReference>
<evidence type="ECO:0000313" key="3">
    <source>
        <dbReference type="EMBL" id="KAJ8310423.1"/>
    </source>
</evidence>
<accession>A0ABQ9F497</accession>
<comment type="caution">
    <text evidence="3">The sequence shown here is derived from an EMBL/GenBank/DDBJ whole genome shotgun (WGS) entry which is preliminary data.</text>
</comment>
<sequence>MSVGSDQEARRSERIRTLTEPAHEQYETKLAKHYDKIKEVTRDLDNFIAEIENSKGQKNTLEALYKKAVVTYLRSSDILVDFLRGIRTIDSERELVQFEASRDRMLAKVDIAKSKVCDFSEQLKLESFEERSHSSRGARSIRSTASLEAKLEAHRARLRHLDQKLALEANLKQTRAKRDLDVITSEVNALKATDVSDLAPSMSSVKRTIDYVNGLNEPPHVSSNISSCDEKHSDIVKDVAMHLKQLDGNSSLNPTTEPFAPKNVYTQPANNQLIDTFTKHLVKRDLIMSRLSKFDDNPMMFLT</sequence>
<feature type="region of interest" description="Disordered" evidence="2">
    <location>
        <begin position="1"/>
        <end position="22"/>
    </location>
</feature>
<reference evidence="3 4" key="1">
    <citation type="submission" date="2022-12" db="EMBL/GenBank/DDBJ databases">
        <title>Chromosome-level genome of Tegillarca granosa.</title>
        <authorList>
            <person name="Kim J."/>
        </authorList>
    </citation>
    <scope>NUCLEOTIDE SEQUENCE [LARGE SCALE GENOMIC DNA]</scope>
    <source>
        <strain evidence="3">Teg-2019</strain>
        <tissue evidence="3">Adductor muscle</tissue>
    </source>
</reference>